<comment type="subcellular location">
    <subcellularLocation>
        <location evidence="2">Membrane</location>
        <topology evidence="2">Multi-pass membrane protein</topology>
    </subcellularLocation>
    <subcellularLocation>
        <location evidence="1">Nucleus</location>
    </subcellularLocation>
</comment>
<dbReference type="Gene3D" id="3.30.310.80">
    <property type="entry name" value="Kinase associated domain 1, KA1"/>
    <property type="match status" value="2"/>
</dbReference>
<feature type="region of interest" description="Disordered" evidence="17">
    <location>
        <begin position="1053"/>
        <end position="1112"/>
    </location>
</feature>
<feature type="compositionally biased region" description="Low complexity" evidence="17">
    <location>
        <begin position="1357"/>
        <end position="1369"/>
    </location>
</feature>
<dbReference type="EMBL" id="CAJRGZ010000017">
    <property type="protein sequence ID" value="CAG5156243.1"/>
    <property type="molecule type" value="Genomic_DNA"/>
</dbReference>
<feature type="transmembrane region" description="Helical" evidence="18">
    <location>
        <begin position="427"/>
        <end position="451"/>
    </location>
</feature>
<dbReference type="Gene3D" id="1.20.1250.20">
    <property type="entry name" value="MFS general substrate transporter like domains"/>
    <property type="match status" value="2"/>
</dbReference>
<dbReference type="PROSITE" id="PS50850">
    <property type="entry name" value="MFS"/>
    <property type="match status" value="1"/>
</dbReference>
<comment type="similarity">
    <text evidence="3">Belongs to the protein kinase superfamily. CAMK Ser/Thr protein kinase family. SNF1 subfamily.</text>
</comment>
<evidence type="ECO:0000256" key="11">
    <source>
        <dbReference type="ARBA" id="ARBA00023136"/>
    </source>
</evidence>
<evidence type="ECO:0000256" key="5">
    <source>
        <dbReference type="ARBA" id="ARBA00022448"/>
    </source>
</evidence>
<feature type="compositionally biased region" description="Basic and acidic residues" evidence="17">
    <location>
        <begin position="1185"/>
        <end position="1216"/>
    </location>
</feature>
<dbReference type="GO" id="GO:0004674">
    <property type="term" value="F:protein serine/threonine kinase activity"/>
    <property type="evidence" value="ECO:0007669"/>
    <property type="project" value="UniProtKB-KW"/>
</dbReference>
<evidence type="ECO:0000256" key="13">
    <source>
        <dbReference type="ARBA" id="ARBA00023277"/>
    </source>
</evidence>
<dbReference type="GO" id="GO:0035556">
    <property type="term" value="P:intracellular signal transduction"/>
    <property type="evidence" value="ECO:0007669"/>
    <property type="project" value="TreeGrafter"/>
</dbReference>
<dbReference type="CDD" id="cd14079">
    <property type="entry name" value="STKc_AMPK_alpha"/>
    <property type="match status" value="1"/>
</dbReference>
<dbReference type="FunFam" id="1.10.8.10:FF:000069">
    <property type="entry name" value="Non-specific serine/threonine protein kinase"/>
    <property type="match status" value="1"/>
</dbReference>
<dbReference type="GO" id="GO:0005634">
    <property type="term" value="C:nucleus"/>
    <property type="evidence" value="ECO:0007669"/>
    <property type="project" value="UniProtKB-SubCell"/>
</dbReference>
<feature type="region of interest" description="Disordered" evidence="17">
    <location>
        <begin position="1249"/>
        <end position="1308"/>
    </location>
</feature>
<feature type="compositionally biased region" description="Low complexity" evidence="17">
    <location>
        <begin position="1278"/>
        <end position="1287"/>
    </location>
</feature>
<dbReference type="EC" id="2.7.11.1" evidence="4"/>
<feature type="transmembrane region" description="Helical" evidence="18">
    <location>
        <begin position="154"/>
        <end position="176"/>
    </location>
</feature>
<dbReference type="GeneID" id="67015683"/>
<feature type="transmembrane region" description="Helical" evidence="18">
    <location>
        <begin position="53"/>
        <end position="71"/>
    </location>
</feature>
<name>A0A8J2I449_9PLEO</name>
<keyword evidence="13" id="KW-0119">Carbohydrate metabolism</keyword>
<dbReference type="OrthoDB" id="193931at2759"/>
<dbReference type="FunFam" id="3.30.200.20:FF:000236">
    <property type="entry name" value="Non-specific serine/threonine protein kinase"/>
    <property type="match status" value="1"/>
</dbReference>
<keyword evidence="18" id="KW-0812">Transmembrane</keyword>
<dbReference type="Proteomes" id="UP000676310">
    <property type="component" value="Unassembled WGS sequence"/>
</dbReference>
<feature type="transmembrane region" description="Helical" evidence="18">
    <location>
        <begin position="395"/>
        <end position="415"/>
    </location>
</feature>
<evidence type="ECO:0000256" key="2">
    <source>
        <dbReference type="ARBA" id="ARBA00004141"/>
    </source>
</evidence>
<feature type="compositionally biased region" description="Low complexity" evidence="17">
    <location>
        <begin position="1296"/>
        <end position="1307"/>
    </location>
</feature>
<evidence type="ECO:0000259" key="20">
    <source>
        <dbReference type="PROSITE" id="PS50850"/>
    </source>
</evidence>
<evidence type="ECO:0000256" key="14">
    <source>
        <dbReference type="ARBA" id="ARBA00047899"/>
    </source>
</evidence>
<evidence type="ECO:0000256" key="17">
    <source>
        <dbReference type="SAM" id="MobiDB-lite"/>
    </source>
</evidence>
<evidence type="ECO:0000256" key="8">
    <source>
        <dbReference type="ARBA" id="ARBA00022741"/>
    </source>
</evidence>
<dbReference type="Pfam" id="PF08587">
    <property type="entry name" value="UBA_2"/>
    <property type="match status" value="1"/>
</dbReference>
<evidence type="ECO:0000256" key="6">
    <source>
        <dbReference type="ARBA" id="ARBA00022527"/>
    </source>
</evidence>
<dbReference type="Gene3D" id="1.10.8.10">
    <property type="entry name" value="DNA helicase RuvA subunit, C-terminal domain"/>
    <property type="match status" value="1"/>
</dbReference>
<dbReference type="GO" id="GO:0016020">
    <property type="term" value="C:membrane"/>
    <property type="evidence" value="ECO:0007669"/>
    <property type="project" value="UniProtKB-SubCell"/>
</dbReference>
<dbReference type="PANTHER" id="PTHR24346:SF110">
    <property type="entry name" value="NON-SPECIFIC SERINE_THREONINE PROTEIN KINASE"/>
    <property type="match status" value="1"/>
</dbReference>
<keyword evidence="22" id="KW-1185">Reference proteome</keyword>
<dbReference type="InterPro" id="IPR011701">
    <property type="entry name" value="MFS"/>
</dbReference>
<dbReference type="GO" id="GO:0005524">
    <property type="term" value="F:ATP binding"/>
    <property type="evidence" value="ECO:0007669"/>
    <property type="project" value="UniProtKB-UniRule"/>
</dbReference>
<evidence type="ECO:0000313" key="22">
    <source>
        <dbReference type="Proteomes" id="UP000676310"/>
    </source>
</evidence>
<feature type="transmembrane region" description="Helical" evidence="18">
    <location>
        <begin position="91"/>
        <end position="110"/>
    </location>
</feature>
<feature type="transmembrane region" description="Helical" evidence="18">
    <location>
        <begin position="336"/>
        <end position="358"/>
    </location>
</feature>
<keyword evidence="7" id="KW-0808">Transferase</keyword>
<dbReference type="InterPro" id="IPR017441">
    <property type="entry name" value="Protein_kinase_ATP_BS"/>
</dbReference>
<dbReference type="CDD" id="cd14334">
    <property type="entry name" value="UBA_SNF1_fungi"/>
    <property type="match status" value="1"/>
</dbReference>
<comment type="catalytic activity">
    <reaction evidence="15">
        <text>L-seryl-[protein] + ATP = O-phospho-L-seryl-[protein] + ADP + H(+)</text>
        <dbReference type="Rhea" id="RHEA:17989"/>
        <dbReference type="Rhea" id="RHEA-COMP:9863"/>
        <dbReference type="Rhea" id="RHEA-COMP:11604"/>
        <dbReference type="ChEBI" id="CHEBI:15378"/>
        <dbReference type="ChEBI" id="CHEBI:29999"/>
        <dbReference type="ChEBI" id="CHEBI:30616"/>
        <dbReference type="ChEBI" id="CHEBI:83421"/>
        <dbReference type="ChEBI" id="CHEBI:456216"/>
        <dbReference type="EC" id="2.7.11.1"/>
    </reaction>
</comment>
<dbReference type="PROSITE" id="PS00107">
    <property type="entry name" value="PROTEIN_KINASE_ATP"/>
    <property type="match status" value="1"/>
</dbReference>
<dbReference type="Gene3D" id="3.30.200.20">
    <property type="entry name" value="Phosphorylase Kinase, domain 1"/>
    <property type="match status" value="1"/>
</dbReference>
<feature type="compositionally biased region" description="Polar residues" evidence="17">
    <location>
        <begin position="1016"/>
        <end position="1029"/>
    </location>
</feature>
<dbReference type="InterPro" id="IPR036259">
    <property type="entry name" value="MFS_trans_sf"/>
</dbReference>
<evidence type="ECO:0000256" key="3">
    <source>
        <dbReference type="ARBA" id="ARBA00006234"/>
    </source>
</evidence>
<feature type="compositionally biased region" description="Low complexity" evidence="17">
    <location>
        <begin position="1173"/>
        <end position="1184"/>
    </location>
</feature>
<dbReference type="FunFam" id="1.20.1250.20:FF:000278">
    <property type="entry name" value="Putative MFS transporter"/>
    <property type="match status" value="1"/>
</dbReference>
<dbReference type="SUPFAM" id="SSF103243">
    <property type="entry name" value="KA1-like"/>
    <property type="match status" value="1"/>
</dbReference>
<feature type="transmembrane region" description="Helical" evidence="18">
    <location>
        <begin position="370"/>
        <end position="389"/>
    </location>
</feature>
<feature type="transmembrane region" description="Helical" evidence="18">
    <location>
        <begin position="130"/>
        <end position="148"/>
    </location>
</feature>
<evidence type="ECO:0000256" key="15">
    <source>
        <dbReference type="ARBA" id="ARBA00048679"/>
    </source>
</evidence>
<dbReference type="FunFam" id="1.20.1250.20:FF:000399">
    <property type="entry name" value="MFS general substrate transporter"/>
    <property type="match status" value="1"/>
</dbReference>
<feature type="transmembrane region" description="Helical" evidence="18">
    <location>
        <begin position="471"/>
        <end position="494"/>
    </location>
</feature>
<evidence type="ECO:0000313" key="21">
    <source>
        <dbReference type="EMBL" id="CAG5156243.1"/>
    </source>
</evidence>
<dbReference type="Pfam" id="PF07690">
    <property type="entry name" value="MFS_1"/>
    <property type="match status" value="1"/>
</dbReference>
<evidence type="ECO:0000256" key="18">
    <source>
        <dbReference type="SAM" id="Phobius"/>
    </source>
</evidence>
<dbReference type="InterPro" id="IPR020846">
    <property type="entry name" value="MFS_dom"/>
</dbReference>
<evidence type="ECO:0000256" key="16">
    <source>
        <dbReference type="PROSITE-ProRule" id="PRU10141"/>
    </source>
</evidence>
<keyword evidence="12" id="KW-0539">Nucleus</keyword>
<feature type="binding site" evidence="16">
    <location>
        <position position="655"/>
    </location>
    <ligand>
        <name>ATP</name>
        <dbReference type="ChEBI" id="CHEBI:30616"/>
    </ligand>
</feature>
<dbReference type="InterPro" id="IPR028375">
    <property type="entry name" value="KA1/Ssp2_C"/>
</dbReference>
<reference evidence="21" key="1">
    <citation type="submission" date="2021-05" db="EMBL/GenBank/DDBJ databases">
        <authorList>
            <person name="Stam R."/>
        </authorList>
    </citation>
    <scope>NUCLEOTIDE SEQUENCE</scope>
    <source>
        <strain evidence="21">CS162</strain>
    </source>
</reference>
<dbReference type="GO" id="GO:0022857">
    <property type="term" value="F:transmembrane transporter activity"/>
    <property type="evidence" value="ECO:0007669"/>
    <property type="project" value="InterPro"/>
</dbReference>
<keyword evidence="8 16" id="KW-0547">Nucleotide-binding</keyword>
<evidence type="ECO:0000256" key="7">
    <source>
        <dbReference type="ARBA" id="ARBA00022679"/>
    </source>
</evidence>
<keyword evidence="5" id="KW-0813">Transport</keyword>
<dbReference type="InterPro" id="IPR000719">
    <property type="entry name" value="Prot_kinase_dom"/>
</dbReference>
<evidence type="ECO:0000256" key="9">
    <source>
        <dbReference type="ARBA" id="ARBA00022777"/>
    </source>
</evidence>
<feature type="region of interest" description="Disordered" evidence="17">
    <location>
        <begin position="1146"/>
        <end position="1231"/>
    </location>
</feature>
<dbReference type="Pfam" id="PF16579">
    <property type="entry name" value="AdenylateSensor"/>
    <property type="match status" value="1"/>
</dbReference>
<dbReference type="SMART" id="SM00220">
    <property type="entry name" value="S_TKc"/>
    <property type="match status" value="1"/>
</dbReference>
<dbReference type="PROSITE" id="PS00108">
    <property type="entry name" value="PROTEIN_KINASE_ST"/>
    <property type="match status" value="1"/>
</dbReference>
<feature type="domain" description="Protein kinase" evidence="19">
    <location>
        <begin position="626"/>
        <end position="877"/>
    </location>
</feature>
<dbReference type="Gene3D" id="1.10.510.10">
    <property type="entry name" value="Transferase(Phosphotransferase) domain 1"/>
    <property type="match status" value="1"/>
</dbReference>
<keyword evidence="10 16" id="KW-0067">ATP-binding</keyword>
<dbReference type="FunFam" id="1.10.510.10:FF:000544">
    <property type="entry name" value="Non-specific serine/threonine protein kinase"/>
    <property type="match status" value="1"/>
</dbReference>
<evidence type="ECO:0000256" key="12">
    <source>
        <dbReference type="ARBA" id="ARBA00023242"/>
    </source>
</evidence>
<evidence type="ECO:0000256" key="10">
    <source>
        <dbReference type="ARBA" id="ARBA00022840"/>
    </source>
</evidence>
<sequence>MAPDAVEIAPIEKRVGETSDAKQTGLHQDVEVGPEMIDIDRIERVYSKLDRRILPAFWVLYFLCSAIRSNIGLAQTMNLAEGHDLGSVLNITPKQVSTGLALFYVCYVIFDLPSNLIMSRVSPHAWMSRIVTCVGIIGMCLTAMNAAWNLYLLRLLLGIVIAGMWPGMSYYLTLFYPPSRTGKRIGRYFTASQMSAAVVGLVSAGFQKMDGVGGLVGFQWMFLLYGIIGFIVGISLLWWLPDRPLPPGEVRKRTGLARWLPQGKPALEGEDARIHYEDLTRVYSRKLWNMKDLWHVVIDWRIYPLVIMYFGVVGVGNGTQAYATVIIRGINPSLTGIQLSLLSAPIWIMDLIAILLVTPISDRFHHHRPAFFSGAVVIQIAGLLIATFAKNWSRYGGVLLIGFGLGPTVPICMAWSNEIFQPRHGEVGVAAASALVSGLGNLGSILTTYALYSGWPEDAKDGPHKYRNSNFVMIAILCASILSAGSMVVLLKVFGDNKGKQISSASSTSEGEAAYVDGAARREVQQRGLGRIPASAYLLTLHCSQGRQAPLHTRRSSYTTRIMSAAIDNEDLEELSISMPAQRRGAGAASTAKVQDHAVAPPAALPTAVQESRSKDSKANQRLGQYTIVRTLGEGSFGKVKLATHQVSGQKVALKIINRKRLVTRDMAGRIEREIQYLQLLRHPHIIKLYTVITTPTEIIMVLEYAGGELFDYIVNHGKLQEAQARKFFQQIVCAVEYCHRHKIVHRDLKPENLLLDDDSNVKIADFGLSNIMTDGNFLKTSCGSPNYAAPEVISGKLYAGPEVDVWSCGVILYVLLVGRLPFDDEYIPTLFKKIAAGQYSTPSYLSPGATSLIRKMLMVNPVHRITIPELRIDPWFTKDLPAYLEPPAQDFFDSGADPNKAIDPKALAPLADAPRVQALHENVVSKLGKTMGYAKHDVQDALARDEPSAIKDAYLIVRENEMMRKNPLLTGPEWDHMSPPTHDSHMDKFRPQSLNAASRPQFIPPSNSEHERARQGSNASSQLANVRSPVSTVAILPSSLTEYHKAYMKGHPRPLNKVQEHDGLPPTPEQTEEQRQISARRLKPNFRTMPEAGRNKPEPMTSLPAKKPRATKWQFGIRSRNQPAEAMLAIFKALKAMGADWEVPKIRRAGGRSGSRSRSTSRTPDDRSPPKSRSQSQDSISSHSSHEDQGARVNSPHREPLSVRNKDANEQETRGRQKRHYNHTNDWGYHVPEDPWVINARFRKEGMFPPGVAHPSSTHSSRVDLANDPSGLRRRSSTNASISSNSHGVDGMTPSERAASRAASISDGHPDPDEAVYIYMSIQLYSIDRDFFVVDFKCAGYERLVSNLVREIKASPSLTLSSSHSNPHQDGWDDEQGVWRRLGEGEPLPEDLANKLREGGTDILRERTELVGAGRQEGEKIVTSPFPFLDVASTLILQLSGE</sequence>
<dbReference type="InterPro" id="IPR032270">
    <property type="entry name" value="AMPK_C"/>
</dbReference>
<dbReference type="Pfam" id="PF00069">
    <property type="entry name" value="Pkinase"/>
    <property type="match status" value="1"/>
</dbReference>
<organism evidence="21 22">
    <name type="scientific">Alternaria atra</name>
    <dbReference type="NCBI Taxonomy" id="119953"/>
    <lineage>
        <taxon>Eukaryota</taxon>
        <taxon>Fungi</taxon>
        <taxon>Dikarya</taxon>
        <taxon>Ascomycota</taxon>
        <taxon>Pezizomycotina</taxon>
        <taxon>Dothideomycetes</taxon>
        <taxon>Pleosporomycetidae</taxon>
        <taxon>Pleosporales</taxon>
        <taxon>Pleosporineae</taxon>
        <taxon>Pleosporaceae</taxon>
        <taxon>Alternaria</taxon>
        <taxon>Alternaria sect. Ulocladioides</taxon>
    </lineage>
</organism>
<dbReference type="SUPFAM" id="SSF103473">
    <property type="entry name" value="MFS general substrate transporter"/>
    <property type="match status" value="1"/>
</dbReference>
<feature type="region of interest" description="Disordered" evidence="17">
    <location>
        <begin position="1357"/>
        <end position="1376"/>
    </location>
</feature>
<dbReference type="InterPro" id="IPR008271">
    <property type="entry name" value="Ser/Thr_kinase_AS"/>
</dbReference>
<evidence type="ECO:0000259" key="19">
    <source>
        <dbReference type="PROSITE" id="PS50011"/>
    </source>
</evidence>
<dbReference type="GO" id="GO:0005737">
    <property type="term" value="C:cytoplasm"/>
    <property type="evidence" value="ECO:0007669"/>
    <property type="project" value="TreeGrafter"/>
</dbReference>
<feature type="domain" description="Major facilitator superfamily (MFS) profile" evidence="20">
    <location>
        <begin position="36"/>
        <end position="498"/>
    </location>
</feature>
<evidence type="ECO:0000256" key="4">
    <source>
        <dbReference type="ARBA" id="ARBA00012513"/>
    </source>
</evidence>
<keyword evidence="18" id="KW-1133">Transmembrane helix</keyword>
<feature type="transmembrane region" description="Helical" evidence="18">
    <location>
        <begin position="218"/>
        <end position="240"/>
    </location>
</feature>
<dbReference type="PROSITE" id="PS50011">
    <property type="entry name" value="PROTEIN_KINASE_DOM"/>
    <property type="match status" value="1"/>
</dbReference>
<dbReference type="PANTHER" id="PTHR24346">
    <property type="entry name" value="MAP/MICROTUBULE AFFINITY-REGULATING KINASE"/>
    <property type="match status" value="1"/>
</dbReference>
<protein>
    <recommendedName>
        <fullName evidence="4">non-specific serine/threonine protein kinase</fullName>
        <ecNumber evidence="4">2.7.11.1</ecNumber>
    </recommendedName>
</protein>
<feature type="region of interest" description="Disordered" evidence="17">
    <location>
        <begin position="968"/>
        <end position="1029"/>
    </location>
</feature>
<dbReference type="InterPro" id="IPR013896">
    <property type="entry name" value="SNF1_UBA"/>
</dbReference>
<evidence type="ECO:0000256" key="1">
    <source>
        <dbReference type="ARBA" id="ARBA00004123"/>
    </source>
</evidence>
<dbReference type="RefSeq" id="XP_043167603.1">
    <property type="nucleotide sequence ID" value="XM_043311668.1"/>
</dbReference>
<dbReference type="InterPro" id="IPR011009">
    <property type="entry name" value="Kinase-like_dom_sf"/>
</dbReference>
<accession>A0A8J2I449</accession>
<proteinExistence type="inferred from homology"/>
<dbReference type="SUPFAM" id="SSF56112">
    <property type="entry name" value="Protein kinase-like (PK-like)"/>
    <property type="match status" value="1"/>
</dbReference>
<comment type="caution">
    <text evidence="21">The sequence shown here is derived from an EMBL/GenBank/DDBJ whole genome shotgun (WGS) entry which is preliminary data.</text>
</comment>
<comment type="catalytic activity">
    <reaction evidence="14">
        <text>L-threonyl-[protein] + ATP = O-phospho-L-threonyl-[protein] + ADP + H(+)</text>
        <dbReference type="Rhea" id="RHEA:46608"/>
        <dbReference type="Rhea" id="RHEA-COMP:11060"/>
        <dbReference type="Rhea" id="RHEA-COMP:11605"/>
        <dbReference type="ChEBI" id="CHEBI:15378"/>
        <dbReference type="ChEBI" id="CHEBI:30013"/>
        <dbReference type="ChEBI" id="CHEBI:30616"/>
        <dbReference type="ChEBI" id="CHEBI:61977"/>
        <dbReference type="ChEBI" id="CHEBI:456216"/>
        <dbReference type="EC" id="2.7.11.1"/>
    </reaction>
</comment>
<keyword evidence="9" id="KW-0418">Kinase</keyword>
<gene>
    <name evidence="21" type="ORF">ALTATR162_LOCUS4058</name>
</gene>
<keyword evidence="6" id="KW-0723">Serine/threonine-protein kinase</keyword>
<feature type="transmembrane region" description="Helical" evidence="18">
    <location>
        <begin position="293"/>
        <end position="316"/>
    </location>
</feature>
<keyword evidence="11 18" id="KW-0472">Membrane</keyword>